<evidence type="ECO:0000313" key="2">
    <source>
        <dbReference type="Proteomes" id="UP000813461"/>
    </source>
</evidence>
<accession>A0A8K0R1Z7</accession>
<dbReference type="Proteomes" id="UP000813461">
    <property type="component" value="Unassembled WGS sequence"/>
</dbReference>
<reference evidence="1" key="1">
    <citation type="journal article" date="2021" name="Nat. Commun.">
        <title>Genetic determinants of endophytism in the Arabidopsis root mycobiome.</title>
        <authorList>
            <person name="Mesny F."/>
            <person name="Miyauchi S."/>
            <person name="Thiergart T."/>
            <person name="Pickel B."/>
            <person name="Atanasova L."/>
            <person name="Karlsson M."/>
            <person name="Huettel B."/>
            <person name="Barry K.W."/>
            <person name="Haridas S."/>
            <person name="Chen C."/>
            <person name="Bauer D."/>
            <person name="Andreopoulos W."/>
            <person name="Pangilinan J."/>
            <person name="LaButti K."/>
            <person name="Riley R."/>
            <person name="Lipzen A."/>
            <person name="Clum A."/>
            <person name="Drula E."/>
            <person name="Henrissat B."/>
            <person name="Kohler A."/>
            <person name="Grigoriev I.V."/>
            <person name="Martin F.M."/>
            <person name="Hacquard S."/>
        </authorList>
    </citation>
    <scope>NUCLEOTIDE SEQUENCE</scope>
    <source>
        <strain evidence="1">MPI-SDFR-AT-0120</strain>
    </source>
</reference>
<protein>
    <submittedName>
        <fullName evidence="1">Uncharacterized protein</fullName>
    </submittedName>
</protein>
<gene>
    <name evidence="1" type="ORF">FB567DRAFT_128990</name>
</gene>
<proteinExistence type="predicted"/>
<comment type="caution">
    <text evidence="1">The sequence shown here is derived from an EMBL/GenBank/DDBJ whole genome shotgun (WGS) entry which is preliminary data.</text>
</comment>
<sequence length="138" mass="15633">MNTKRTSIIPTIFSNPETITTILKELDEQADAVLANVCILHDKTKKYAITTDEDVRSNYAIVLREHGEALETDLRIIRLNAELLTDDRLEAWVNDTTNDMGCEARAKTLDDLMSKLWRLEIATSKLKDELVGDEDALL</sequence>
<dbReference type="AlphaFoldDB" id="A0A8K0R1Z7"/>
<dbReference type="EMBL" id="JAGMVJ010000016">
    <property type="protein sequence ID" value="KAH7079774.1"/>
    <property type="molecule type" value="Genomic_DNA"/>
</dbReference>
<organism evidence="1 2">
    <name type="scientific">Paraphoma chrysanthemicola</name>
    <dbReference type="NCBI Taxonomy" id="798071"/>
    <lineage>
        <taxon>Eukaryota</taxon>
        <taxon>Fungi</taxon>
        <taxon>Dikarya</taxon>
        <taxon>Ascomycota</taxon>
        <taxon>Pezizomycotina</taxon>
        <taxon>Dothideomycetes</taxon>
        <taxon>Pleosporomycetidae</taxon>
        <taxon>Pleosporales</taxon>
        <taxon>Pleosporineae</taxon>
        <taxon>Phaeosphaeriaceae</taxon>
        <taxon>Paraphoma</taxon>
    </lineage>
</organism>
<keyword evidence="2" id="KW-1185">Reference proteome</keyword>
<evidence type="ECO:0000313" key="1">
    <source>
        <dbReference type="EMBL" id="KAH7079774.1"/>
    </source>
</evidence>
<name>A0A8K0R1Z7_9PLEO</name>
<dbReference type="OrthoDB" id="3761897at2759"/>